<evidence type="ECO:0000313" key="3">
    <source>
        <dbReference type="EMBL" id="AZE55432.1"/>
    </source>
</evidence>
<dbReference type="EMBL" id="CP027754">
    <property type="protein sequence ID" value="AZE55432.1"/>
    <property type="molecule type" value="Genomic_DNA"/>
</dbReference>
<evidence type="ECO:0000259" key="2">
    <source>
        <dbReference type="Pfam" id="PF20178"/>
    </source>
</evidence>
<dbReference type="AlphaFoldDB" id="A0A3G7U9X6"/>
<dbReference type="InterPro" id="IPR046673">
    <property type="entry name" value="ToxA_N"/>
</dbReference>
<dbReference type="Pfam" id="PF20178">
    <property type="entry name" value="ToxA_N"/>
    <property type="match status" value="1"/>
</dbReference>
<feature type="region of interest" description="Disordered" evidence="1">
    <location>
        <begin position="1"/>
        <end position="37"/>
    </location>
</feature>
<proteinExistence type="predicted"/>
<reference evidence="3 4" key="1">
    <citation type="submission" date="2018-03" db="EMBL/GenBank/DDBJ databases">
        <title>Diversity of phytobeneficial traits revealed by whole-genome analysis of worldwide-isolated phenazine-producing Pseudomonas spp.</title>
        <authorList>
            <person name="Biessy A."/>
            <person name="Novinscak A."/>
            <person name="Blom J."/>
            <person name="Leger G."/>
            <person name="Thomashow L.S."/>
            <person name="Cazorla F.M."/>
            <person name="Josic D."/>
            <person name="Filion M."/>
        </authorList>
    </citation>
    <scope>NUCLEOTIDE SEQUENCE [LARGE SCALE GENOMIC DNA]</scope>
    <source>
        <strain evidence="3 4">30B</strain>
    </source>
</reference>
<protein>
    <recommendedName>
        <fullName evidence="2">Dermonecrotic toxin N-terminal domain-containing protein</fullName>
    </recommendedName>
</protein>
<organism evidence="3 4">
    <name type="scientific">Pseudomonas synxantha</name>
    <dbReference type="NCBI Taxonomy" id="47883"/>
    <lineage>
        <taxon>Bacteria</taxon>
        <taxon>Pseudomonadati</taxon>
        <taxon>Pseudomonadota</taxon>
        <taxon>Gammaproteobacteria</taxon>
        <taxon>Pseudomonadales</taxon>
        <taxon>Pseudomonadaceae</taxon>
        <taxon>Pseudomonas</taxon>
    </lineage>
</organism>
<accession>A0A3G7U9X6</accession>
<dbReference type="RefSeq" id="WP_241194372.1">
    <property type="nucleotide sequence ID" value="NZ_CP027754.1"/>
</dbReference>
<dbReference type="Proteomes" id="UP000268696">
    <property type="component" value="Chromosome"/>
</dbReference>
<evidence type="ECO:0000256" key="1">
    <source>
        <dbReference type="SAM" id="MobiDB-lite"/>
    </source>
</evidence>
<name>A0A3G7U9X6_9PSED</name>
<gene>
    <name evidence="3" type="ORF">C4K03_3277</name>
</gene>
<sequence>MNVNTPAYQRPIEAPLAPQQAGPIRNVRSSNEGDRVDQARKRFLDEGEEQFRSGHLSAKGHALVKAAVNPGKAGAPGVQVSTFAVNGFQSPDMLMIKRVPPLAEGPNFVVYMPEDEFTSFHEFNTSEEMTEWIKEVARDPTERSRFAQHFANTRSPEQQGRVEQSLAEFADDKPNVVVGRFAIVKGDIFERLDKDVIPFEGLREWQYVGVGPTGNPIFQGRRPDRTLVLYSFDAYGNLLGSSGKDEFYFVQNGLNENNALVPMTRNQFLRKVVSTTLDNSGANDLRGILDEFVKQLRNPGHGLGAALIALGVPEDIAHSIEKIVKNPIKGTLLELNHDNRLGKIFGLDKEAMDNHLEIIGGQIQSNIPYYGKWRDGMDTGADVIEGVAGPYEEPTTEVTT</sequence>
<evidence type="ECO:0000313" key="4">
    <source>
        <dbReference type="Proteomes" id="UP000268696"/>
    </source>
</evidence>
<feature type="domain" description="Dermonecrotic toxin N-terminal" evidence="2">
    <location>
        <begin position="29"/>
        <end position="151"/>
    </location>
</feature>